<dbReference type="InterPro" id="IPR013762">
    <property type="entry name" value="Integrase-like_cat_sf"/>
</dbReference>
<evidence type="ECO:0000256" key="2">
    <source>
        <dbReference type="ARBA" id="ARBA00023125"/>
    </source>
</evidence>
<dbReference type="PROSITE" id="PS51898">
    <property type="entry name" value="TYR_RECOMBINASE"/>
    <property type="match status" value="1"/>
</dbReference>
<gene>
    <name evidence="5" type="ORF">DW839_18385</name>
</gene>
<keyword evidence="2" id="KW-0238">DNA-binding</keyword>
<name>A0A414AT32_9FIRM</name>
<dbReference type="InterPro" id="IPR011010">
    <property type="entry name" value="DNA_brk_join_enz"/>
</dbReference>
<dbReference type="EMBL" id="QSHZ01000020">
    <property type="protein sequence ID" value="RHC54667.1"/>
    <property type="molecule type" value="Genomic_DNA"/>
</dbReference>
<sequence length="272" mass="31868">MAQAALEDNHKAEIIKLPVEYQEDVAQTAPETHKTKRRTTMECLYNENEIRAVYSVFMRRIEEADTFAKERAARRNLTMFVCAIEIGLRGGDFCSLKWRDIFNPDWIFNLGAEFVPQKTSKFGKHIDLTWGLGFEQAMSAWLAWKNTYIRQQNMDDYIFTAQKLHKDRKTGEMRMHIDPKAWYKIVESARKEAGIKQKIGTHGLRKTMANQYIKLSEDKSEALLDVSEQFGHSDVRITRKYACIQREKIRQTKQRMVCLTEGLYDKMEEGHK</sequence>
<dbReference type="PANTHER" id="PTHR30349:SF41">
    <property type="entry name" value="INTEGRASE_RECOMBINASE PROTEIN MJ0367-RELATED"/>
    <property type="match status" value="1"/>
</dbReference>
<evidence type="ECO:0000259" key="4">
    <source>
        <dbReference type="PROSITE" id="PS51898"/>
    </source>
</evidence>
<proteinExistence type="inferred from homology"/>
<keyword evidence="3" id="KW-0233">DNA recombination</keyword>
<protein>
    <recommendedName>
        <fullName evidence="4">Tyr recombinase domain-containing protein</fullName>
    </recommendedName>
</protein>
<dbReference type="GO" id="GO:0003677">
    <property type="term" value="F:DNA binding"/>
    <property type="evidence" value="ECO:0007669"/>
    <property type="project" value="UniProtKB-KW"/>
</dbReference>
<evidence type="ECO:0000313" key="5">
    <source>
        <dbReference type="EMBL" id="RHC54667.1"/>
    </source>
</evidence>
<feature type="domain" description="Tyr recombinase" evidence="4">
    <location>
        <begin position="56"/>
        <end position="254"/>
    </location>
</feature>
<dbReference type="SUPFAM" id="SSF56349">
    <property type="entry name" value="DNA breaking-rejoining enzymes"/>
    <property type="match status" value="1"/>
</dbReference>
<dbReference type="Pfam" id="PF00589">
    <property type="entry name" value="Phage_integrase"/>
    <property type="match status" value="1"/>
</dbReference>
<accession>A0A414AT32</accession>
<evidence type="ECO:0000256" key="1">
    <source>
        <dbReference type="ARBA" id="ARBA00008857"/>
    </source>
</evidence>
<dbReference type="AlphaFoldDB" id="A0A414AT32"/>
<dbReference type="GO" id="GO:0006310">
    <property type="term" value="P:DNA recombination"/>
    <property type="evidence" value="ECO:0007669"/>
    <property type="project" value="UniProtKB-KW"/>
</dbReference>
<reference evidence="5 6" key="1">
    <citation type="submission" date="2018-08" db="EMBL/GenBank/DDBJ databases">
        <title>A genome reference for cultivated species of the human gut microbiota.</title>
        <authorList>
            <person name="Zou Y."/>
            <person name="Xue W."/>
            <person name="Luo G."/>
        </authorList>
    </citation>
    <scope>NUCLEOTIDE SEQUENCE [LARGE SCALE GENOMIC DNA]</scope>
    <source>
        <strain evidence="5 6">AM35-14</strain>
    </source>
</reference>
<dbReference type="InterPro" id="IPR050090">
    <property type="entry name" value="Tyrosine_recombinase_XerCD"/>
</dbReference>
<dbReference type="GO" id="GO:0015074">
    <property type="term" value="P:DNA integration"/>
    <property type="evidence" value="ECO:0007669"/>
    <property type="project" value="InterPro"/>
</dbReference>
<organism evidence="5 6">
    <name type="scientific">Enterocloster bolteae</name>
    <dbReference type="NCBI Taxonomy" id="208479"/>
    <lineage>
        <taxon>Bacteria</taxon>
        <taxon>Bacillati</taxon>
        <taxon>Bacillota</taxon>
        <taxon>Clostridia</taxon>
        <taxon>Lachnospirales</taxon>
        <taxon>Lachnospiraceae</taxon>
        <taxon>Enterocloster</taxon>
    </lineage>
</organism>
<dbReference type="Proteomes" id="UP000283975">
    <property type="component" value="Unassembled WGS sequence"/>
</dbReference>
<comment type="caution">
    <text evidence="5">The sequence shown here is derived from an EMBL/GenBank/DDBJ whole genome shotgun (WGS) entry which is preliminary data.</text>
</comment>
<dbReference type="InterPro" id="IPR002104">
    <property type="entry name" value="Integrase_catalytic"/>
</dbReference>
<evidence type="ECO:0000313" key="6">
    <source>
        <dbReference type="Proteomes" id="UP000283975"/>
    </source>
</evidence>
<dbReference type="PANTHER" id="PTHR30349">
    <property type="entry name" value="PHAGE INTEGRASE-RELATED"/>
    <property type="match status" value="1"/>
</dbReference>
<comment type="similarity">
    <text evidence="1">Belongs to the 'phage' integrase family.</text>
</comment>
<dbReference type="Gene3D" id="1.10.443.10">
    <property type="entry name" value="Intergrase catalytic core"/>
    <property type="match status" value="1"/>
</dbReference>
<evidence type="ECO:0000256" key="3">
    <source>
        <dbReference type="ARBA" id="ARBA00023172"/>
    </source>
</evidence>